<accession>A0A3D8HAU5</accession>
<reference evidence="3 4" key="1">
    <citation type="submission" date="2018-07" db="EMBL/GenBank/DDBJ databases">
        <title>Parabacteroides acidifaciens nov. sp., isolated from human feces.</title>
        <authorList>
            <person name="Wang Y.J."/>
        </authorList>
    </citation>
    <scope>NUCLEOTIDE SEQUENCE [LARGE SCALE GENOMIC DNA]</scope>
    <source>
        <strain evidence="3 4">426-9</strain>
    </source>
</reference>
<evidence type="ECO:0000313" key="4">
    <source>
        <dbReference type="Proteomes" id="UP000256321"/>
    </source>
</evidence>
<dbReference type="RefSeq" id="WP_115500677.1">
    <property type="nucleotide sequence ID" value="NZ_JACRTI010000048.1"/>
</dbReference>
<protein>
    <submittedName>
        <fullName evidence="2">SprT-like domain-containing protein</fullName>
    </submittedName>
</protein>
<organism evidence="3 4">
    <name type="scientific">Parabacteroides acidifaciens</name>
    <dbReference type="NCBI Taxonomy" id="2290935"/>
    <lineage>
        <taxon>Bacteria</taxon>
        <taxon>Pseudomonadati</taxon>
        <taxon>Bacteroidota</taxon>
        <taxon>Bacteroidia</taxon>
        <taxon>Bacteroidales</taxon>
        <taxon>Tannerellaceae</taxon>
        <taxon>Parabacteroides</taxon>
    </lineage>
</organism>
<evidence type="ECO:0000313" key="2">
    <source>
        <dbReference type="EMBL" id="MBC8603181.1"/>
    </source>
</evidence>
<name>A0A3D8HAU5_9BACT</name>
<dbReference type="EMBL" id="JACRTI010000048">
    <property type="protein sequence ID" value="MBC8603181.1"/>
    <property type="molecule type" value="Genomic_DNA"/>
</dbReference>
<dbReference type="Pfam" id="PF10263">
    <property type="entry name" value="SprT-like"/>
    <property type="match status" value="1"/>
</dbReference>
<dbReference type="EMBL" id="QREV01000048">
    <property type="protein sequence ID" value="RDU48115.1"/>
    <property type="molecule type" value="Genomic_DNA"/>
</dbReference>
<gene>
    <name evidence="3" type="ORF">DWU89_16235</name>
    <name evidence="2" type="ORF">H8784_15830</name>
</gene>
<dbReference type="Proteomes" id="UP000256321">
    <property type="component" value="Unassembled WGS sequence"/>
</dbReference>
<sequence length="193" mass="21248">MNREEWLNMAVGELRPLFEPEYKVPEVKISIGFPAKGGLSKRRVLGVCWKAEVATDKICQIYINPTIADVTGADGILSVVAHEMVHACGISGHGKEFAKCGLKIGLEGKMSSSVAGQDLQARFRMIEKNIGKFPHAPLVPTNCLSASQKPDKCRIHKCTCLECGYTVRVSAKWLDMAVPVCPVCDKEMQREMK</sequence>
<dbReference type="Proteomes" id="UP000629596">
    <property type="component" value="Unassembled WGS sequence"/>
</dbReference>
<dbReference type="GO" id="GO:0006950">
    <property type="term" value="P:response to stress"/>
    <property type="evidence" value="ECO:0007669"/>
    <property type="project" value="UniProtKB-ARBA"/>
</dbReference>
<proteinExistence type="predicted"/>
<keyword evidence="5" id="KW-1185">Reference proteome</keyword>
<reference evidence="2 5" key="2">
    <citation type="submission" date="2020-08" db="EMBL/GenBank/DDBJ databases">
        <title>Genome public.</title>
        <authorList>
            <person name="Liu C."/>
            <person name="Sun Q."/>
        </authorList>
    </citation>
    <scope>NUCLEOTIDE SEQUENCE [LARGE SCALE GENOMIC DNA]</scope>
    <source>
        <strain evidence="2 5">426_9</strain>
    </source>
</reference>
<evidence type="ECO:0000313" key="3">
    <source>
        <dbReference type="EMBL" id="RDU48115.1"/>
    </source>
</evidence>
<comment type="caution">
    <text evidence="3">The sequence shown here is derived from an EMBL/GenBank/DDBJ whole genome shotgun (WGS) entry which is preliminary data.</text>
</comment>
<feature type="domain" description="SprT-like" evidence="1">
    <location>
        <begin position="42"/>
        <end position="105"/>
    </location>
</feature>
<dbReference type="AlphaFoldDB" id="A0A3D8HAU5"/>
<evidence type="ECO:0000259" key="1">
    <source>
        <dbReference type="Pfam" id="PF10263"/>
    </source>
</evidence>
<evidence type="ECO:0000313" key="5">
    <source>
        <dbReference type="Proteomes" id="UP000629596"/>
    </source>
</evidence>
<dbReference type="InterPro" id="IPR006640">
    <property type="entry name" value="SprT-like_domain"/>
</dbReference>